<protein>
    <submittedName>
        <fullName evidence="2">Uncharacterized protein</fullName>
    </submittedName>
</protein>
<keyword evidence="1" id="KW-0472">Membrane</keyword>
<evidence type="ECO:0000313" key="2">
    <source>
        <dbReference type="EMBL" id="ROR91124.1"/>
    </source>
</evidence>
<organism evidence="2 3">
    <name type="scientific">Nocardioides aurantiacus</name>
    <dbReference type="NCBI Taxonomy" id="86796"/>
    <lineage>
        <taxon>Bacteria</taxon>
        <taxon>Bacillati</taxon>
        <taxon>Actinomycetota</taxon>
        <taxon>Actinomycetes</taxon>
        <taxon>Propionibacteriales</taxon>
        <taxon>Nocardioidaceae</taxon>
        <taxon>Nocardioides</taxon>
    </lineage>
</organism>
<evidence type="ECO:0000256" key="1">
    <source>
        <dbReference type="SAM" id="Phobius"/>
    </source>
</evidence>
<dbReference type="EMBL" id="RKHO01000001">
    <property type="protein sequence ID" value="ROR91124.1"/>
    <property type="molecule type" value="Genomic_DNA"/>
</dbReference>
<gene>
    <name evidence="2" type="ORF">EDD33_1985</name>
</gene>
<proteinExistence type="predicted"/>
<name>A0A3N2CV68_9ACTN</name>
<evidence type="ECO:0000313" key="3">
    <source>
        <dbReference type="Proteomes" id="UP000281738"/>
    </source>
</evidence>
<keyword evidence="3" id="KW-1185">Reference proteome</keyword>
<keyword evidence="1" id="KW-1133">Transmembrane helix</keyword>
<dbReference type="AlphaFoldDB" id="A0A3N2CV68"/>
<dbReference type="OrthoDB" id="5188560at2"/>
<sequence length="271" mass="28137">MFRRYRRPTHPAPEPWGRRRVQLLLAVSVMAGLVVAGFGVWSVVTGTQGPPSAGARPGSGHVERELSEEDAVADSPMQPADLQQALAGPLEAASHASIALPAATRAGEVGVPTGFPKTPEGALAQLVEVDRRAIESVSVVTAQKVVTAWAEPGGPTARTWSGVGAVAQLLSSAGLPADGADDLVVELRPAMGRIKGRVGDGYVIPCVDFVLTVSVTGEAPQRVAVADCQRMRWVGERWVIGAGAEPAPAPSIWPGTAASYAAGYRWLEGDG</sequence>
<reference evidence="2 3" key="1">
    <citation type="submission" date="2018-11" db="EMBL/GenBank/DDBJ databases">
        <title>Sequencing the genomes of 1000 actinobacteria strains.</title>
        <authorList>
            <person name="Klenk H.-P."/>
        </authorList>
    </citation>
    <scope>NUCLEOTIDE SEQUENCE [LARGE SCALE GENOMIC DNA]</scope>
    <source>
        <strain evidence="2 3">DSM 12652</strain>
    </source>
</reference>
<comment type="caution">
    <text evidence="2">The sequence shown here is derived from an EMBL/GenBank/DDBJ whole genome shotgun (WGS) entry which is preliminary data.</text>
</comment>
<keyword evidence="1" id="KW-0812">Transmembrane</keyword>
<dbReference type="Proteomes" id="UP000281738">
    <property type="component" value="Unassembled WGS sequence"/>
</dbReference>
<feature type="transmembrane region" description="Helical" evidence="1">
    <location>
        <begin position="21"/>
        <end position="44"/>
    </location>
</feature>
<accession>A0A3N2CV68</accession>